<keyword evidence="3" id="KW-0378">Hydrolase</keyword>
<evidence type="ECO:0000259" key="6">
    <source>
        <dbReference type="Pfam" id="PF22666"/>
    </source>
</evidence>
<gene>
    <name evidence="7" type="ORF">METZ01_LOCUS2583</name>
</gene>
<evidence type="ECO:0000256" key="1">
    <source>
        <dbReference type="ARBA" id="ARBA00000829"/>
    </source>
</evidence>
<dbReference type="Gene3D" id="2.60.40.10">
    <property type="entry name" value="Immunoglobulins"/>
    <property type="match status" value="1"/>
</dbReference>
<dbReference type="SUPFAM" id="SSF49785">
    <property type="entry name" value="Galactose-binding domain-like"/>
    <property type="match status" value="1"/>
</dbReference>
<dbReference type="GO" id="GO:0004567">
    <property type="term" value="F:beta-mannosidase activity"/>
    <property type="evidence" value="ECO:0007669"/>
    <property type="project" value="UniProtKB-EC"/>
</dbReference>
<protein>
    <recommendedName>
        <fullName evidence="2">beta-mannosidase</fullName>
        <ecNumber evidence="2">3.2.1.25</ecNumber>
    </recommendedName>
</protein>
<dbReference type="InterPro" id="IPR008979">
    <property type="entry name" value="Galactose-bd-like_sf"/>
</dbReference>
<name>A0A381N5K3_9ZZZZ</name>
<dbReference type="PANTHER" id="PTHR43730">
    <property type="entry name" value="BETA-MANNOSIDASE"/>
    <property type="match status" value="1"/>
</dbReference>
<dbReference type="AlphaFoldDB" id="A0A381N5K3"/>
<dbReference type="SUPFAM" id="SSF51445">
    <property type="entry name" value="(Trans)glycosidases"/>
    <property type="match status" value="1"/>
</dbReference>
<feature type="non-terminal residue" evidence="7">
    <location>
        <position position="1"/>
    </location>
</feature>
<evidence type="ECO:0000313" key="7">
    <source>
        <dbReference type="EMBL" id="SUZ49729.1"/>
    </source>
</evidence>
<proteinExistence type="predicted"/>
<dbReference type="Pfam" id="PF00703">
    <property type="entry name" value="Glyco_hydro_2"/>
    <property type="match status" value="1"/>
</dbReference>
<dbReference type="EC" id="3.2.1.25" evidence="2"/>
<dbReference type="PANTHER" id="PTHR43730:SF1">
    <property type="entry name" value="BETA-MANNOSIDASE"/>
    <property type="match status" value="1"/>
</dbReference>
<reference evidence="7" key="1">
    <citation type="submission" date="2018-05" db="EMBL/GenBank/DDBJ databases">
        <authorList>
            <person name="Lanie J.A."/>
            <person name="Ng W.-L."/>
            <person name="Kazmierczak K.M."/>
            <person name="Andrzejewski T.M."/>
            <person name="Davidsen T.M."/>
            <person name="Wayne K.J."/>
            <person name="Tettelin H."/>
            <person name="Glass J.I."/>
            <person name="Rusch D."/>
            <person name="Podicherti R."/>
            <person name="Tsui H.-C.T."/>
            <person name="Winkler M.E."/>
        </authorList>
    </citation>
    <scope>NUCLEOTIDE SEQUENCE</scope>
</reference>
<dbReference type="Gene3D" id="2.60.120.260">
    <property type="entry name" value="Galactose-binding domain-like"/>
    <property type="match status" value="1"/>
</dbReference>
<dbReference type="InterPro" id="IPR050887">
    <property type="entry name" value="Beta-mannosidase_GH2"/>
</dbReference>
<dbReference type="InterPro" id="IPR006102">
    <property type="entry name" value="Ig-like_GH2"/>
</dbReference>
<evidence type="ECO:0000256" key="2">
    <source>
        <dbReference type="ARBA" id="ARBA00012754"/>
    </source>
</evidence>
<dbReference type="Gene3D" id="3.20.20.80">
    <property type="entry name" value="Glycosidases"/>
    <property type="match status" value="1"/>
</dbReference>
<feature type="domain" description="Beta-mannosidase-like galactose-binding" evidence="6">
    <location>
        <begin position="63"/>
        <end position="143"/>
    </location>
</feature>
<dbReference type="GO" id="GO:0005975">
    <property type="term" value="P:carbohydrate metabolic process"/>
    <property type="evidence" value="ECO:0007669"/>
    <property type="project" value="InterPro"/>
</dbReference>
<keyword evidence="4" id="KW-0326">Glycosidase</keyword>
<dbReference type="SUPFAM" id="SSF49303">
    <property type="entry name" value="beta-Galactosidase/glucuronidase domain"/>
    <property type="match status" value="1"/>
</dbReference>
<evidence type="ECO:0000256" key="3">
    <source>
        <dbReference type="ARBA" id="ARBA00022801"/>
    </source>
</evidence>
<organism evidence="7">
    <name type="scientific">marine metagenome</name>
    <dbReference type="NCBI Taxonomy" id="408172"/>
    <lineage>
        <taxon>unclassified sequences</taxon>
        <taxon>metagenomes</taxon>
        <taxon>ecological metagenomes</taxon>
    </lineage>
</organism>
<dbReference type="InterPro" id="IPR054593">
    <property type="entry name" value="Beta-mannosidase-like_N2"/>
</dbReference>
<dbReference type="InterPro" id="IPR017853">
    <property type="entry name" value="GH"/>
</dbReference>
<dbReference type="GO" id="GO:0006516">
    <property type="term" value="P:glycoprotein catabolic process"/>
    <property type="evidence" value="ECO:0007669"/>
    <property type="project" value="TreeGrafter"/>
</dbReference>
<evidence type="ECO:0000259" key="5">
    <source>
        <dbReference type="Pfam" id="PF00703"/>
    </source>
</evidence>
<dbReference type="InterPro" id="IPR036156">
    <property type="entry name" value="Beta-gal/glucu_dom_sf"/>
</dbReference>
<dbReference type="EMBL" id="UINC01000133">
    <property type="protein sequence ID" value="SUZ49729.1"/>
    <property type="molecule type" value="Genomic_DNA"/>
</dbReference>
<feature type="domain" description="Glycoside hydrolase family 2 immunoglobulin-like beta-sandwich" evidence="5">
    <location>
        <begin position="176"/>
        <end position="281"/>
    </location>
</feature>
<dbReference type="InterPro" id="IPR013783">
    <property type="entry name" value="Ig-like_fold"/>
</dbReference>
<evidence type="ECO:0000256" key="4">
    <source>
        <dbReference type="ARBA" id="ARBA00023295"/>
    </source>
</evidence>
<sequence>VIVSGLRDTERGVSLSGRWKARRATEGARRQVGDVNLDDSGWVDIEVPGLWRNVEEFRDADAVLYRHRMGLSRLDQQQRRWLTFDGLCYQGDVWFDGAYLGDTEGYFVEHCFEITDLTSQGGEHLLAIEATCAVPTDRTNKRNITGVLQHSDSLDQSLNPGGLWREVRVEETGPIRVDDFRVLVLEADTDRAIIRLGATLDSAVTTTAEVRTSISRSQSVEHDQQIVLARGRNEIEWHVAVERPELWWPWALGGQPLYEVQVEVKFEGTRSDTRMLRTGLRTFELRNWIASVNGERIFLKGTNFGPCSNDLSSVSRSDYRRDLTLAVNAGLDLVRVHGHIAHPHLYEEADELGILLFQDFPLQWGYARTIRAQAVRQATAAAVQLGHHPSIVQWSGHNEPFNYNHGPGVRADVDDSTRYGPFASYVQQVPSWNRSLLDRSVKRALEKADPTRPVIAHSGVPPHFPQLDGTDSHLWFGWRHGEISDLQVLASRLPRMLRFISEFGAQALPVDAEIAAACKADDFPNVARAVLSETFGAQLHLLERLSPLQNSDSWSDWVLQTQERQAEIIRHTIEILRTLKYRPSGGFCQFLLADAMPYVSCSLLDHRRRPKKAWDAMTAANRPVIAVADLHTDTMLKGQRKCAVHVVSDLRNHIGPATLTIEWRAPSSEPQRWTYNGHFDPDSVTKVAEPILVAQHLGTAGLSLELRGGGVHAINSYEVKVC</sequence>
<comment type="catalytic activity">
    <reaction evidence="1">
        <text>Hydrolysis of terminal, non-reducing beta-D-mannose residues in beta-D-mannosides.</text>
        <dbReference type="EC" id="3.2.1.25"/>
    </reaction>
</comment>
<accession>A0A381N5K3</accession>
<dbReference type="Pfam" id="PF22666">
    <property type="entry name" value="Glyco_hydro_2_N2"/>
    <property type="match status" value="1"/>
</dbReference>